<reference evidence="1" key="1">
    <citation type="submission" date="2021-06" db="EMBL/GenBank/DDBJ databases">
        <title>Parelaphostrongylus tenuis whole genome reference sequence.</title>
        <authorList>
            <person name="Garwood T.J."/>
            <person name="Larsen P.A."/>
            <person name="Fountain-Jones N.M."/>
            <person name="Garbe J.R."/>
            <person name="Macchietto M.G."/>
            <person name="Kania S.A."/>
            <person name="Gerhold R.W."/>
            <person name="Richards J.E."/>
            <person name="Wolf T.M."/>
        </authorList>
    </citation>
    <scope>NUCLEOTIDE SEQUENCE</scope>
    <source>
        <strain evidence="1">MNPRO001-30</strain>
        <tissue evidence="1">Meninges</tissue>
    </source>
</reference>
<dbReference type="EMBL" id="JAHQIW010007041">
    <property type="protein sequence ID" value="KAJ1371777.1"/>
    <property type="molecule type" value="Genomic_DNA"/>
</dbReference>
<accession>A0AAD5R8W6</accession>
<proteinExistence type="predicted"/>
<keyword evidence="2" id="KW-1185">Reference proteome</keyword>
<organism evidence="1 2">
    <name type="scientific">Parelaphostrongylus tenuis</name>
    <name type="common">Meningeal worm</name>
    <dbReference type="NCBI Taxonomy" id="148309"/>
    <lineage>
        <taxon>Eukaryota</taxon>
        <taxon>Metazoa</taxon>
        <taxon>Ecdysozoa</taxon>
        <taxon>Nematoda</taxon>
        <taxon>Chromadorea</taxon>
        <taxon>Rhabditida</taxon>
        <taxon>Rhabditina</taxon>
        <taxon>Rhabditomorpha</taxon>
        <taxon>Strongyloidea</taxon>
        <taxon>Metastrongylidae</taxon>
        <taxon>Parelaphostrongylus</taxon>
    </lineage>
</organism>
<comment type="caution">
    <text evidence="1">The sequence shown here is derived from an EMBL/GenBank/DDBJ whole genome shotgun (WGS) entry which is preliminary data.</text>
</comment>
<dbReference type="AlphaFoldDB" id="A0AAD5R8W6"/>
<evidence type="ECO:0000313" key="1">
    <source>
        <dbReference type="EMBL" id="KAJ1371777.1"/>
    </source>
</evidence>
<evidence type="ECO:0000313" key="2">
    <source>
        <dbReference type="Proteomes" id="UP001196413"/>
    </source>
</evidence>
<dbReference type="Proteomes" id="UP001196413">
    <property type="component" value="Unassembled WGS sequence"/>
</dbReference>
<gene>
    <name evidence="1" type="ORF">KIN20_033782</name>
</gene>
<sequence length="148" mass="16272">MYVEFASVLPLHLYRWCFTSKSPLSCGSNTTVEVSRQSRVCTASATAPSTFHVKIASGVLLQQQRKRFKSKSPLYCRRNRPPRFNFAGAPGVLLQQNLLGLTSKLPLCCRCNSKVEDSRRGCLCTAAATAPLGVHVGVALVLTLHQHR</sequence>
<name>A0AAD5R8W6_PARTN</name>
<protein>
    <submittedName>
        <fullName evidence="1">Uncharacterized protein</fullName>
    </submittedName>
</protein>